<comment type="caution">
    <text evidence="2">The sequence shown here is derived from an EMBL/GenBank/DDBJ whole genome shotgun (WGS) entry which is preliminary data.</text>
</comment>
<protein>
    <submittedName>
        <fullName evidence="2">Uncharacterized protein</fullName>
    </submittedName>
</protein>
<evidence type="ECO:0000256" key="1">
    <source>
        <dbReference type="SAM" id="Phobius"/>
    </source>
</evidence>
<keyword evidence="3" id="KW-1185">Reference proteome</keyword>
<gene>
    <name evidence="2" type="ORF">SHI21_08565</name>
</gene>
<evidence type="ECO:0000313" key="3">
    <source>
        <dbReference type="Proteomes" id="UP001302274"/>
    </source>
</evidence>
<evidence type="ECO:0000313" key="2">
    <source>
        <dbReference type="EMBL" id="MEA9356252.1"/>
    </source>
</evidence>
<keyword evidence="1" id="KW-1133">Transmembrane helix</keyword>
<dbReference type="Proteomes" id="UP001302274">
    <property type="component" value="Unassembled WGS sequence"/>
</dbReference>
<feature type="transmembrane region" description="Helical" evidence="1">
    <location>
        <begin position="121"/>
        <end position="142"/>
    </location>
</feature>
<sequence>MKNFNYKRIFFTPVYWMFVITVVIDAFLEYFFKERYNTGYSFLISLIYGIQDDFVAVKLREFLGFEPIRYLRAIEIGIIAGIKLLLIPLLLIIILLSLIPIFYLTGSREILNTLPATDGLIISYVVNIVLVWMFVGVNYAFFTNDISDINRRSFEVIKEKPKKFFIVIIIYTMLLSLGSFSRNMPGLEIVVNALVLLIASVPLRCWLYKIFSEIKTADTIEELR</sequence>
<name>A0ABU5VUG6_9BACT</name>
<accession>A0ABU5VUG6</accession>
<keyword evidence="1" id="KW-0472">Membrane</keyword>
<dbReference type="EMBL" id="JAYGJQ010000001">
    <property type="protein sequence ID" value="MEA9356252.1"/>
    <property type="molecule type" value="Genomic_DNA"/>
</dbReference>
<reference evidence="2 3" key="1">
    <citation type="submission" date="2023-11" db="EMBL/GenBank/DDBJ databases">
        <title>A Novel Polar Bacteriovorax (B. antarcticus) Isolated from the Biocrust in Antarctica.</title>
        <authorList>
            <person name="Mun W."/>
            <person name="Choi S.Y."/>
            <person name="Mitchell R.J."/>
        </authorList>
    </citation>
    <scope>NUCLEOTIDE SEQUENCE [LARGE SCALE GENOMIC DNA]</scope>
    <source>
        <strain evidence="2 3">PP10</strain>
    </source>
</reference>
<feature type="transmembrane region" description="Helical" evidence="1">
    <location>
        <begin position="187"/>
        <end position="207"/>
    </location>
</feature>
<feature type="transmembrane region" description="Helical" evidence="1">
    <location>
        <begin position="78"/>
        <end position="101"/>
    </location>
</feature>
<feature type="transmembrane region" description="Helical" evidence="1">
    <location>
        <begin position="12"/>
        <end position="32"/>
    </location>
</feature>
<organism evidence="2 3">
    <name type="scientific">Bacteriovorax antarcticus</name>
    <dbReference type="NCBI Taxonomy" id="3088717"/>
    <lineage>
        <taxon>Bacteria</taxon>
        <taxon>Pseudomonadati</taxon>
        <taxon>Bdellovibrionota</taxon>
        <taxon>Bacteriovoracia</taxon>
        <taxon>Bacteriovoracales</taxon>
        <taxon>Bacteriovoracaceae</taxon>
        <taxon>Bacteriovorax</taxon>
    </lineage>
</organism>
<dbReference type="RefSeq" id="WP_323575938.1">
    <property type="nucleotide sequence ID" value="NZ_JAYGJQ010000001.1"/>
</dbReference>
<keyword evidence="1" id="KW-0812">Transmembrane</keyword>
<proteinExistence type="predicted"/>
<feature type="transmembrane region" description="Helical" evidence="1">
    <location>
        <begin position="163"/>
        <end position="181"/>
    </location>
</feature>